<dbReference type="NCBIfam" id="NF003160">
    <property type="entry name" value="PRK04135.1"/>
    <property type="match status" value="1"/>
</dbReference>
<evidence type="ECO:0000256" key="5">
    <source>
        <dbReference type="ARBA" id="ARBA00023152"/>
    </source>
</evidence>
<evidence type="ECO:0000256" key="7">
    <source>
        <dbReference type="SAM" id="MobiDB-lite"/>
    </source>
</evidence>
<evidence type="ECO:0000256" key="2">
    <source>
        <dbReference type="ARBA" id="ARBA00002315"/>
    </source>
</evidence>
<reference evidence="9" key="1">
    <citation type="submission" date="2019-10" db="EMBL/GenBank/DDBJ databases">
        <title>Metagenomic sequencing of thiosulfate-disproportionating enrichment culture.</title>
        <authorList>
            <person name="Umezawa K."/>
            <person name="Kojima H."/>
            <person name="Fukui M."/>
        </authorList>
    </citation>
    <scope>NUCLEOTIDE SEQUENCE</scope>
    <source>
        <strain evidence="9">45J</strain>
    </source>
</reference>
<feature type="region of interest" description="Disordered" evidence="7">
    <location>
        <begin position="171"/>
        <end position="196"/>
    </location>
</feature>
<comment type="catalytic activity">
    <reaction evidence="1">
        <text>(2R)-2-phosphoglycerate = (2R)-3-phosphoglycerate</text>
        <dbReference type="Rhea" id="RHEA:15901"/>
        <dbReference type="ChEBI" id="CHEBI:58272"/>
        <dbReference type="ChEBI" id="CHEBI:58289"/>
        <dbReference type="EC" id="5.4.2.12"/>
    </reaction>
</comment>
<dbReference type="CDD" id="cd16011">
    <property type="entry name" value="iPGM_like"/>
    <property type="match status" value="1"/>
</dbReference>
<keyword evidence="5" id="KW-0324">Glycolysis</keyword>
<proteinExistence type="inferred from homology"/>
<dbReference type="GO" id="GO:0004619">
    <property type="term" value="F:phosphoglycerate mutase activity"/>
    <property type="evidence" value="ECO:0007669"/>
    <property type="project" value="UniProtKB-EC"/>
</dbReference>
<gene>
    <name evidence="9" type="ORF">A45J_1206</name>
</gene>
<dbReference type="PIRSF" id="PIRSF006392">
    <property type="entry name" value="IPGAM_arch"/>
    <property type="match status" value="1"/>
</dbReference>
<dbReference type="InterPro" id="IPR006124">
    <property type="entry name" value="Metalloenzyme"/>
</dbReference>
<dbReference type="Pfam" id="PF01676">
    <property type="entry name" value="Metalloenzyme"/>
    <property type="match status" value="1"/>
</dbReference>
<comment type="similarity">
    <text evidence="4">Belongs to the BPG-independent phosphoglycerate mutase family. A-PGAM subfamily.</text>
</comment>
<sequence>MQKLIKPLVQKNNSKIILTVLDGVGGLPIDGKTELEAANTPNLDALARESACGLHVPVAYGITPGSGPGHLGIFGYDPVEFQIGRGILEALGLGLEVRKTDVAVRCNYATIKDGIIVDRRAGRIPTEQSKKLTEKLQAEIKEIDEVEFIFAPGMEHRFAVLMRFPENLNPDAAEITDTDPQKEGKSPLPPQPMSKNAERVATVAEKLINRAQEILKDEEKANFILTRGFSGMPHIPTFEDAFGLRSLAIATYPMYRGLARLVGMDSPKVEGSVEDEIKFLKQKYNDYDFFFLHVKKVDSYGEDGNFQGKAARIEEFDRLLPQLLELKPDVLIVTGDHSTPALLKSHSWHPVPVILKSPYVLGGLCSAFSERECIKGELGIFPAVNLIPLALANSMRLKKFGA</sequence>
<dbReference type="HAMAP" id="MF_01402_B">
    <property type="entry name" value="ApgM_B"/>
    <property type="match status" value="1"/>
</dbReference>
<dbReference type="Pfam" id="PF10143">
    <property type="entry name" value="PhosphMutase"/>
    <property type="match status" value="1"/>
</dbReference>
<name>A0A5J4KZP0_9ZZZZ</name>
<dbReference type="PANTHER" id="PTHR31209:SF0">
    <property type="entry name" value="METALLOENZYME DOMAIN-CONTAINING PROTEIN"/>
    <property type="match status" value="1"/>
</dbReference>
<dbReference type="SUPFAM" id="SSF53649">
    <property type="entry name" value="Alkaline phosphatase-like"/>
    <property type="match status" value="1"/>
</dbReference>
<comment type="pathway">
    <text evidence="3">Carbohydrate degradation.</text>
</comment>
<dbReference type="PANTHER" id="PTHR31209">
    <property type="entry name" value="COFACTOR-INDEPENDENT PHOSPHOGLYCERATE MUTASE"/>
    <property type="match status" value="1"/>
</dbReference>
<evidence type="ECO:0000259" key="8">
    <source>
        <dbReference type="Pfam" id="PF01676"/>
    </source>
</evidence>
<feature type="domain" description="Metalloenzyme" evidence="8">
    <location>
        <begin position="15"/>
        <end position="386"/>
    </location>
</feature>
<evidence type="ECO:0000256" key="6">
    <source>
        <dbReference type="ARBA" id="ARBA00023235"/>
    </source>
</evidence>
<evidence type="ECO:0000256" key="4">
    <source>
        <dbReference type="ARBA" id="ARBA00005524"/>
    </source>
</evidence>
<dbReference type="GO" id="GO:0006096">
    <property type="term" value="P:glycolytic process"/>
    <property type="evidence" value="ECO:0007669"/>
    <property type="project" value="UniProtKB-KW"/>
</dbReference>
<accession>A0A5J4KZP0</accession>
<dbReference type="InterPro" id="IPR004456">
    <property type="entry name" value="Pglycerate_mutase_ApgM"/>
</dbReference>
<evidence type="ECO:0000313" key="9">
    <source>
        <dbReference type="EMBL" id="GER93465.1"/>
    </source>
</evidence>
<organism evidence="9">
    <name type="scientific">hot springs metagenome</name>
    <dbReference type="NCBI Taxonomy" id="433727"/>
    <lineage>
        <taxon>unclassified sequences</taxon>
        <taxon>metagenomes</taxon>
        <taxon>ecological metagenomes</taxon>
    </lineage>
</organism>
<comment type="function">
    <text evidence="2">Catalyzes the interconversion of 2-phosphoglycerate and 3-phosphoglycerate.</text>
</comment>
<comment type="caution">
    <text evidence="9">The sequence shown here is derived from an EMBL/GenBank/DDBJ whole genome shotgun (WGS) entry which is preliminary data.</text>
</comment>
<dbReference type="InterPro" id="IPR017850">
    <property type="entry name" value="Alkaline_phosphatase_core_sf"/>
</dbReference>
<dbReference type="InterPro" id="IPR023665">
    <property type="entry name" value="ApgAM_prokaryotes"/>
</dbReference>
<evidence type="ECO:0000256" key="3">
    <source>
        <dbReference type="ARBA" id="ARBA00004921"/>
    </source>
</evidence>
<dbReference type="AlphaFoldDB" id="A0A5J4KZP0"/>
<dbReference type="EMBL" id="BLAB01000001">
    <property type="protein sequence ID" value="GER93465.1"/>
    <property type="molecule type" value="Genomic_DNA"/>
</dbReference>
<dbReference type="Gene3D" id="3.40.720.10">
    <property type="entry name" value="Alkaline Phosphatase, subunit A"/>
    <property type="match status" value="2"/>
</dbReference>
<keyword evidence="6" id="KW-0413">Isomerase</keyword>
<dbReference type="GO" id="GO:0046872">
    <property type="term" value="F:metal ion binding"/>
    <property type="evidence" value="ECO:0007669"/>
    <property type="project" value="InterPro"/>
</dbReference>
<dbReference type="NCBIfam" id="TIGR00306">
    <property type="entry name" value="apgM"/>
    <property type="match status" value="1"/>
</dbReference>
<protein>
    <submittedName>
        <fullName evidence="9">Phosphoglycerate mutase</fullName>
    </submittedName>
</protein>
<evidence type="ECO:0000256" key="1">
    <source>
        <dbReference type="ARBA" id="ARBA00000370"/>
    </source>
</evidence>